<dbReference type="Proteomes" id="UP000054498">
    <property type="component" value="Unassembled WGS sequence"/>
</dbReference>
<dbReference type="Pfam" id="PF08216">
    <property type="entry name" value="CTNNBL"/>
    <property type="match status" value="1"/>
</dbReference>
<evidence type="ECO:0000256" key="5">
    <source>
        <dbReference type="ARBA" id="ARBA00023242"/>
    </source>
</evidence>
<dbReference type="InterPro" id="IPR039678">
    <property type="entry name" value="CTNNBL1"/>
</dbReference>
<protein>
    <submittedName>
        <fullName evidence="7">Beta-catenin-like protein 1</fullName>
    </submittedName>
</protein>
<evidence type="ECO:0000313" key="7">
    <source>
        <dbReference type="EMBL" id="KIY93572.1"/>
    </source>
</evidence>
<evidence type="ECO:0000256" key="4">
    <source>
        <dbReference type="ARBA" id="ARBA00023054"/>
    </source>
</evidence>
<feature type="domain" description="Beta-catenin-like protein 1 N-terminal" evidence="6">
    <location>
        <begin position="9"/>
        <end position="264"/>
    </location>
</feature>
<dbReference type="InterPro" id="IPR013180">
    <property type="entry name" value="CTNNBL1_N"/>
</dbReference>
<name>A0A0D2J0I8_9CHLO</name>
<proteinExistence type="predicted"/>
<sequence length="266" mass="29455">METDDQEGINPEAAELVFERTALLKWLLARVRRRASDSNRLYASELLAILVQGREANQRRLGAADGIDAVLLSISPYKSRDPQDAEEQEYLENLFDALCSCLMLPENRIAFVAAEGVELMFLLLKAKKASRYGAIKALDFACTLLVEVGGLAPLFALFMGRTKVKGPKGDKAGKDVAREMEERSVSLISSLLQHVTKAGLRDRVAAKFVESEFEKADMLVEVMFRYEERVAAVEARLAPQFEAGELDEGDVVSEQLEAGLFTLQGH</sequence>
<dbReference type="KEGG" id="mng:MNEG_14390"/>
<dbReference type="GO" id="GO:0005681">
    <property type="term" value="C:spliceosomal complex"/>
    <property type="evidence" value="ECO:0007669"/>
    <property type="project" value="TreeGrafter"/>
</dbReference>
<accession>A0A0D2J0I8</accession>
<evidence type="ECO:0000259" key="6">
    <source>
        <dbReference type="Pfam" id="PF08216"/>
    </source>
</evidence>
<dbReference type="STRING" id="145388.A0A0D2J0I8"/>
<dbReference type="PANTHER" id="PTHR14978:SF0">
    <property type="entry name" value="BETA-CATENIN-LIKE PROTEIN 1"/>
    <property type="match status" value="1"/>
</dbReference>
<dbReference type="RefSeq" id="XP_013892592.1">
    <property type="nucleotide sequence ID" value="XM_014037138.1"/>
</dbReference>
<keyword evidence="4" id="KW-0175">Coiled coil</keyword>
<comment type="subcellular location">
    <subcellularLocation>
        <location evidence="1">Nucleus</location>
    </subcellularLocation>
</comment>
<dbReference type="PANTHER" id="PTHR14978">
    <property type="entry name" value="BETA-CATENIN-LIKE PROTEIN 1 NUCLEAR ASSOCIATED PROTEIN"/>
    <property type="match status" value="1"/>
</dbReference>
<dbReference type="OrthoDB" id="1898821at2759"/>
<gene>
    <name evidence="7" type="ORF">MNEG_14390</name>
</gene>
<dbReference type="SUPFAM" id="SSF48371">
    <property type="entry name" value="ARM repeat"/>
    <property type="match status" value="1"/>
</dbReference>
<dbReference type="EMBL" id="KK104669">
    <property type="protein sequence ID" value="KIY93572.1"/>
    <property type="molecule type" value="Genomic_DNA"/>
</dbReference>
<organism evidence="7 8">
    <name type="scientific">Monoraphidium neglectum</name>
    <dbReference type="NCBI Taxonomy" id="145388"/>
    <lineage>
        <taxon>Eukaryota</taxon>
        <taxon>Viridiplantae</taxon>
        <taxon>Chlorophyta</taxon>
        <taxon>core chlorophytes</taxon>
        <taxon>Chlorophyceae</taxon>
        <taxon>CS clade</taxon>
        <taxon>Sphaeropleales</taxon>
        <taxon>Selenastraceae</taxon>
        <taxon>Monoraphidium</taxon>
    </lineage>
</organism>
<keyword evidence="8" id="KW-1185">Reference proteome</keyword>
<evidence type="ECO:0000256" key="2">
    <source>
        <dbReference type="ARBA" id="ARBA00022553"/>
    </source>
</evidence>
<keyword evidence="3" id="KW-0677">Repeat</keyword>
<keyword evidence="2" id="KW-0597">Phosphoprotein</keyword>
<dbReference type="GeneID" id="25731948"/>
<evidence type="ECO:0000256" key="3">
    <source>
        <dbReference type="ARBA" id="ARBA00022737"/>
    </source>
</evidence>
<evidence type="ECO:0000256" key="1">
    <source>
        <dbReference type="ARBA" id="ARBA00004123"/>
    </source>
</evidence>
<evidence type="ECO:0000313" key="8">
    <source>
        <dbReference type="Proteomes" id="UP000054498"/>
    </source>
</evidence>
<reference evidence="7 8" key="1">
    <citation type="journal article" date="2013" name="BMC Genomics">
        <title>Reconstruction of the lipid metabolism for the microalga Monoraphidium neglectum from its genome sequence reveals characteristics suitable for biofuel production.</title>
        <authorList>
            <person name="Bogen C."/>
            <person name="Al-Dilaimi A."/>
            <person name="Albersmeier A."/>
            <person name="Wichmann J."/>
            <person name="Grundmann M."/>
            <person name="Rupp O."/>
            <person name="Lauersen K.J."/>
            <person name="Blifernez-Klassen O."/>
            <person name="Kalinowski J."/>
            <person name="Goesmann A."/>
            <person name="Mussgnug J.H."/>
            <person name="Kruse O."/>
        </authorList>
    </citation>
    <scope>NUCLEOTIDE SEQUENCE [LARGE SCALE GENOMIC DNA]</scope>
    <source>
        <strain evidence="7 8">SAG 48.87</strain>
    </source>
</reference>
<dbReference type="AlphaFoldDB" id="A0A0D2J0I8"/>
<keyword evidence="5" id="KW-0539">Nucleus</keyword>
<dbReference type="InterPro" id="IPR016024">
    <property type="entry name" value="ARM-type_fold"/>
</dbReference>
<dbReference type="Gene3D" id="1.25.10.10">
    <property type="entry name" value="Leucine-rich Repeat Variant"/>
    <property type="match status" value="1"/>
</dbReference>
<dbReference type="InterPro" id="IPR011989">
    <property type="entry name" value="ARM-like"/>
</dbReference>